<evidence type="ECO:0000259" key="1">
    <source>
        <dbReference type="Pfam" id="PF01471"/>
    </source>
</evidence>
<dbReference type="InterPro" id="IPR002477">
    <property type="entry name" value="Peptidoglycan-bd-like"/>
</dbReference>
<dbReference type="InterPro" id="IPR023346">
    <property type="entry name" value="Lysozyme-like_dom_sf"/>
</dbReference>
<name>A0A077F7G7_9PSED</name>
<dbReference type="GO" id="GO:0005576">
    <property type="term" value="C:extracellular region"/>
    <property type="evidence" value="ECO:0007669"/>
    <property type="project" value="InterPro"/>
</dbReference>
<dbReference type="SUPFAM" id="SSF47090">
    <property type="entry name" value="PGBD-like"/>
    <property type="match status" value="1"/>
</dbReference>
<dbReference type="GO" id="GO:0005975">
    <property type="term" value="P:carbohydrate metabolic process"/>
    <property type="evidence" value="ECO:0007669"/>
    <property type="project" value="InterPro"/>
</dbReference>
<dbReference type="Gene3D" id="1.20.141.10">
    <property type="entry name" value="Chitosanase, subunit A, domain 1"/>
    <property type="match status" value="1"/>
</dbReference>
<dbReference type="Proteomes" id="UP000028931">
    <property type="component" value="Chromosome"/>
</dbReference>
<sequence>MLTPLQKRTAQAIVNIFETGSVLGDYGNVTLIKGDSGHLTFGRSQTTLATGNLHILIERYCQNPGARFSARLSPFLARLAACDTALDHAGHLHNILRATADDPVMRETQDQFFDQTYWQPAEKSANSLHITTPLGLAVVYDSTVHGSWKLIRDRVTNDKGSPDAAGEREWITAYVEAREEWLANHDNKVLHATVYRTQAFSRLIELGHWGLDLPLVVRGLEISTATLNATPPGCYVGPQPGSRQLALQTPMARGLDVRLVQLGLSAHGANIKADGLFGQTSSLRLKDYQNANGLPATGVADAALIMQLLE</sequence>
<dbReference type="eggNOG" id="COG3409">
    <property type="taxonomic scope" value="Bacteria"/>
</dbReference>
<dbReference type="Pfam" id="PF01471">
    <property type="entry name" value="PG_binding_1"/>
    <property type="match status" value="1"/>
</dbReference>
<protein>
    <submittedName>
        <fullName evidence="2">Chitosanase Csn46F</fullName>
    </submittedName>
</protein>
<gene>
    <name evidence="2" type="ORF">PSAKL28_22030</name>
</gene>
<evidence type="ECO:0000313" key="2">
    <source>
        <dbReference type="EMBL" id="AIL61423.1"/>
    </source>
</evidence>
<dbReference type="Pfam" id="PF01374">
    <property type="entry name" value="Glyco_hydro_46"/>
    <property type="match status" value="1"/>
</dbReference>
<dbReference type="InterPro" id="IPR036365">
    <property type="entry name" value="PGBD-like_sf"/>
</dbReference>
<evidence type="ECO:0000313" key="3">
    <source>
        <dbReference type="Proteomes" id="UP000028931"/>
    </source>
</evidence>
<dbReference type="OrthoDB" id="647021at2"/>
<dbReference type="HOGENOM" id="CLU_077937_0_0_6"/>
<organism evidence="2 3">
    <name type="scientific">Pseudomonas alkylphenolica</name>
    <dbReference type="NCBI Taxonomy" id="237609"/>
    <lineage>
        <taxon>Bacteria</taxon>
        <taxon>Pseudomonadati</taxon>
        <taxon>Pseudomonadota</taxon>
        <taxon>Gammaproteobacteria</taxon>
        <taxon>Pseudomonadales</taxon>
        <taxon>Pseudomonadaceae</taxon>
        <taxon>Pseudomonas</taxon>
    </lineage>
</organism>
<dbReference type="SUPFAM" id="SSF53955">
    <property type="entry name" value="Lysozyme-like"/>
    <property type="match status" value="1"/>
</dbReference>
<dbReference type="RefSeq" id="WP_038610173.1">
    <property type="nucleotide sequence ID" value="NZ_CP009048.1"/>
</dbReference>
<accession>A0A077F7G7</accession>
<reference evidence="2 3" key="1">
    <citation type="submission" date="2014-07" db="EMBL/GenBank/DDBJ databases">
        <authorList>
            <person name="Lee K."/>
            <person name="Lim J.Y."/>
            <person name="Hwang I."/>
        </authorList>
    </citation>
    <scope>NUCLEOTIDE SEQUENCE [LARGE SCALE GENOMIC DNA]</scope>
    <source>
        <strain evidence="2 3">KL28</strain>
    </source>
</reference>
<dbReference type="GO" id="GO:0016977">
    <property type="term" value="F:chitosanase activity"/>
    <property type="evidence" value="ECO:0007669"/>
    <property type="project" value="InterPro"/>
</dbReference>
<dbReference type="InterPro" id="IPR000400">
    <property type="entry name" value="Glyco_hydro_46"/>
</dbReference>
<dbReference type="KEGG" id="palk:PSAKL28_22030"/>
<dbReference type="InterPro" id="IPR036366">
    <property type="entry name" value="PGBDSf"/>
</dbReference>
<dbReference type="AlphaFoldDB" id="A0A077F7G7"/>
<feature type="domain" description="Peptidoglycan binding-like" evidence="1">
    <location>
        <begin position="254"/>
        <end position="306"/>
    </location>
</feature>
<dbReference type="EMBL" id="CP009048">
    <property type="protein sequence ID" value="AIL61423.1"/>
    <property type="molecule type" value="Genomic_DNA"/>
</dbReference>
<proteinExistence type="predicted"/>
<dbReference type="Gene3D" id="1.10.101.10">
    <property type="entry name" value="PGBD-like superfamily/PGBD"/>
    <property type="match status" value="1"/>
</dbReference>